<dbReference type="GO" id="GO:0005829">
    <property type="term" value="C:cytosol"/>
    <property type="evidence" value="ECO:0007669"/>
    <property type="project" value="TreeGrafter"/>
</dbReference>
<dbReference type="Proteomes" id="UP001305414">
    <property type="component" value="Unassembled WGS sequence"/>
</dbReference>
<dbReference type="Pfam" id="PF00248">
    <property type="entry name" value="Aldo_ket_red"/>
    <property type="match status" value="2"/>
</dbReference>
<organism evidence="3 4">
    <name type="scientific">Xylaria bambusicola</name>
    <dbReference type="NCBI Taxonomy" id="326684"/>
    <lineage>
        <taxon>Eukaryota</taxon>
        <taxon>Fungi</taxon>
        <taxon>Dikarya</taxon>
        <taxon>Ascomycota</taxon>
        <taxon>Pezizomycotina</taxon>
        <taxon>Sordariomycetes</taxon>
        <taxon>Xylariomycetidae</taxon>
        <taxon>Xylariales</taxon>
        <taxon>Xylariaceae</taxon>
        <taxon>Xylaria</taxon>
    </lineage>
</organism>
<dbReference type="InterPro" id="IPR050523">
    <property type="entry name" value="AKR_Detox_Biosynth"/>
</dbReference>
<dbReference type="InterPro" id="IPR023210">
    <property type="entry name" value="NADP_OxRdtase_dom"/>
</dbReference>
<sequence length="397" mass="43681">MSCYCSADAMPPTCTSPHFRPPDLPINNCRCYCTTRAAPQLGRCLPKEDDLFKTTRLHTMPQLLFGTASFGMPMTKFEDVEDVKGLLQTLRDLGINRLDSGARYPPPKPGRAEELIGEARDLSKDFIVDTKVYTDTKTDGSGDLTVEAIASSTSQSLQRLKRPEGVNVLHIHRADPFTPLEEQLRGFHEQISQGHCKKVSITSIGILFRETDDLSWGVSNVPIPMLEKMLQLCEQNGWEKPSCYQGPYNLVTRGMEKELLPLLRAHGIAFNAFQSLAAGFLTGKLVNGQHAGTRFGDDHPLGAIARKMFGGEDLLAAMKKFDRDVKALGLTPLEVAARWITHHSALGDDDGVLLGASKCDQIVDTVGIIRKGPLPDAVLPFVDELWDAVKETRAAIL</sequence>
<dbReference type="AlphaFoldDB" id="A0AAN7UYV5"/>
<dbReference type="InterPro" id="IPR036812">
    <property type="entry name" value="NAD(P)_OxRdtase_dom_sf"/>
</dbReference>
<reference evidence="3 4" key="1">
    <citation type="submission" date="2023-10" db="EMBL/GenBank/DDBJ databases">
        <title>Draft genome sequence of Xylaria bambusicola isolate GMP-LS, the root and basal stem rot pathogen of sugarcane in Indonesia.</title>
        <authorList>
            <person name="Selvaraj P."/>
            <person name="Muralishankar V."/>
            <person name="Muruganantham S."/>
            <person name="Sp S."/>
            <person name="Haryani S."/>
            <person name="Lau K.J.X."/>
            <person name="Naqvi N.I."/>
        </authorList>
    </citation>
    <scope>NUCLEOTIDE SEQUENCE [LARGE SCALE GENOMIC DNA]</scope>
    <source>
        <strain evidence="3">GMP-LS</strain>
    </source>
</reference>
<evidence type="ECO:0000259" key="2">
    <source>
        <dbReference type="Pfam" id="PF00248"/>
    </source>
</evidence>
<dbReference type="PANTHER" id="PTHR43364:SF4">
    <property type="entry name" value="NAD(P)-LINKED OXIDOREDUCTASE SUPERFAMILY PROTEIN"/>
    <property type="match status" value="1"/>
</dbReference>
<evidence type="ECO:0000256" key="1">
    <source>
        <dbReference type="ARBA" id="ARBA00023002"/>
    </source>
</evidence>
<dbReference type="EMBL" id="JAWHQM010000108">
    <property type="protein sequence ID" value="KAK5637329.1"/>
    <property type="molecule type" value="Genomic_DNA"/>
</dbReference>
<keyword evidence="1" id="KW-0560">Oxidoreductase</keyword>
<evidence type="ECO:0000313" key="3">
    <source>
        <dbReference type="EMBL" id="KAK5637329.1"/>
    </source>
</evidence>
<protein>
    <recommendedName>
        <fullName evidence="2">NADP-dependent oxidoreductase domain-containing protein</fullName>
    </recommendedName>
</protein>
<name>A0AAN7UYV5_9PEZI</name>
<comment type="caution">
    <text evidence="3">The sequence shown here is derived from an EMBL/GenBank/DDBJ whole genome shotgun (WGS) entry which is preliminary data.</text>
</comment>
<proteinExistence type="predicted"/>
<dbReference type="SUPFAM" id="SSF51430">
    <property type="entry name" value="NAD(P)-linked oxidoreductase"/>
    <property type="match status" value="1"/>
</dbReference>
<gene>
    <name evidence="3" type="ORF">RRF57_013041</name>
</gene>
<feature type="domain" description="NADP-dependent oxidoreductase" evidence="2">
    <location>
        <begin position="215"/>
        <end position="386"/>
    </location>
</feature>
<feature type="domain" description="NADP-dependent oxidoreductase" evidence="2">
    <location>
        <begin position="63"/>
        <end position="204"/>
    </location>
</feature>
<evidence type="ECO:0000313" key="4">
    <source>
        <dbReference type="Proteomes" id="UP001305414"/>
    </source>
</evidence>
<dbReference type="PANTHER" id="PTHR43364">
    <property type="entry name" value="NADH-SPECIFIC METHYLGLYOXAL REDUCTASE-RELATED"/>
    <property type="match status" value="1"/>
</dbReference>
<dbReference type="Gene3D" id="3.20.20.100">
    <property type="entry name" value="NADP-dependent oxidoreductase domain"/>
    <property type="match status" value="1"/>
</dbReference>
<keyword evidence="4" id="KW-1185">Reference proteome</keyword>
<accession>A0AAN7UYV5</accession>
<dbReference type="GO" id="GO:0016491">
    <property type="term" value="F:oxidoreductase activity"/>
    <property type="evidence" value="ECO:0007669"/>
    <property type="project" value="UniProtKB-KW"/>
</dbReference>